<reference evidence="4 5" key="1">
    <citation type="journal article" date="2017" name="Mol. Ecol.">
        <title>Comparative and population genomic landscape of Phellinus noxius: A hypervariable fungus causing root rot in trees.</title>
        <authorList>
            <person name="Chung C.L."/>
            <person name="Lee T.J."/>
            <person name="Akiba M."/>
            <person name="Lee H.H."/>
            <person name="Kuo T.H."/>
            <person name="Liu D."/>
            <person name="Ke H.M."/>
            <person name="Yokoi T."/>
            <person name="Roa M.B."/>
            <person name="Lu M.J."/>
            <person name="Chang Y.Y."/>
            <person name="Ann P.J."/>
            <person name="Tsai J.N."/>
            <person name="Chen C.Y."/>
            <person name="Tzean S.S."/>
            <person name="Ota Y."/>
            <person name="Hattori T."/>
            <person name="Sahashi N."/>
            <person name="Liou R.F."/>
            <person name="Kikuchi T."/>
            <person name="Tsai I.J."/>
        </authorList>
    </citation>
    <scope>NUCLEOTIDE SEQUENCE [LARGE SCALE GENOMIC DNA]</scope>
    <source>
        <strain evidence="4 5">FFPRI411160</strain>
    </source>
</reference>
<dbReference type="InterPro" id="IPR036291">
    <property type="entry name" value="NAD(P)-bd_dom_sf"/>
</dbReference>
<protein>
    <submittedName>
        <fullName evidence="4">Short-chain dehydrogenase reductase family</fullName>
    </submittedName>
</protein>
<dbReference type="Pfam" id="PF13561">
    <property type="entry name" value="adh_short_C2"/>
    <property type="match status" value="1"/>
</dbReference>
<keyword evidence="5" id="KW-1185">Reference proteome</keyword>
<gene>
    <name evidence="4" type="ORF">PNOK_0600000</name>
</gene>
<dbReference type="GO" id="GO:0016614">
    <property type="term" value="F:oxidoreductase activity, acting on CH-OH group of donors"/>
    <property type="evidence" value="ECO:0007669"/>
    <property type="project" value="UniProtKB-ARBA"/>
</dbReference>
<evidence type="ECO:0000313" key="4">
    <source>
        <dbReference type="EMBL" id="PAV19156.1"/>
    </source>
</evidence>
<dbReference type="STRING" id="2282107.A0A286UHQ9"/>
<dbReference type="EMBL" id="NBII01000005">
    <property type="protein sequence ID" value="PAV19156.1"/>
    <property type="molecule type" value="Genomic_DNA"/>
</dbReference>
<comment type="similarity">
    <text evidence="1">Belongs to the short-chain dehydrogenases/reductases (SDR) family.</text>
</comment>
<evidence type="ECO:0000256" key="1">
    <source>
        <dbReference type="ARBA" id="ARBA00006484"/>
    </source>
</evidence>
<dbReference type="Gene3D" id="3.40.50.720">
    <property type="entry name" value="NAD(P)-binding Rossmann-like Domain"/>
    <property type="match status" value="1"/>
</dbReference>
<dbReference type="FunFam" id="3.40.50.720:FF:000084">
    <property type="entry name" value="Short-chain dehydrogenase reductase"/>
    <property type="match status" value="1"/>
</dbReference>
<proteinExistence type="inferred from homology"/>
<evidence type="ECO:0000256" key="3">
    <source>
        <dbReference type="ARBA" id="ARBA00023002"/>
    </source>
</evidence>
<sequence length="304" mass="32550">MSSKVHDVFQKGWKPPLQYQEDVPGKQKGVLDLQPVDDVTADGKPYRASGKLEGKAALITGADSGIGRAIAILFALEGANVTLSYKPEENKDAADVEKVINQRTNGKCKIVHAPFDLRSEENCQKLVDTHMKAHGKLDSLILNHGTQQAQESLTDLPSGQWKDVFETNINSFFYITKSALPHMPNHAGGTIVLCASVNPSVGHPQLVDYTATKGAIVGFGRALSNQIVGDRGIRVNIVAPGPIWTPLIPATMTKSSRESFGLKTPIGRAGQPVEIATCFVFLASADSSYMSGQVLHPNGGVIIA</sequence>
<dbReference type="PRINTS" id="PR00080">
    <property type="entry name" value="SDRFAMILY"/>
</dbReference>
<accession>A0A286UHQ9</accession>
<dbReference type="FunCoup" id="A0A286UHQ9">
    <property type="interactions" value="2"/>
</dbReference>
<dbReference type="InterPro" id="IPR020904">
    <property type="entry name" value="Sc_DH/Rdtase_CS"/>
</dbReference>
<evidence type="ECO:0000313" key="5">
    <source>
        <dbReference type="Proteomes" id="UP000217199"/>
    </source>
</evidence>
<dbReference type="InterPro" id="IPR002347">
    <property type="entry name" value="SDR_fam"/>
</dbReference>
<name>A0A286UHQ9_9AGAM</name>
<comment type="caution">
    <text evidence="4">The sequence shown here is derived from an EMBL/GenBank/DDBJ whole genome shotgun (WGS) entry which is preliminary data.</text>
</comment>
<dbReference type="InParanoid" id="A0A286UHQ9"/>
<dbReference type="AlphaFoldDB" id="A0A286UHQ9"/>
<keyword evidence="3" id="KW-0560">Oxidoreductase</keyword>
<dbReference type="PROSITE" id="PS00061">
    <property type="entry name" value="ADH_SHORT"/>
    <property type="match status" value="1"/>
</dbReference>
<dbReference type="OrthoDB" id="1393670at2759"/>
<dbReference type="PRINTS" id="PR00081">
    <property type="entry name" value="GDHRDH"/>
</dbReference>
<organism evidence="4 5">
    <name type="scientific">Pyrrhoderma noxium</name>
    <dbReference type="NCBI Taxonomy" id="2282107"/>
    <lineage>
        <taxon>Eukaryota</taxon>
        <taxon>Fungi</taxon>
        <taxon>Dikarya</taxon>
        <taxon>Basidiomycota</taxon>
        <taxon>Agaricomycotina</taxon>
        <taxon>Agaricomycetes</taxon>
        <taxon>Hymenochaetales</taxon>
        <taxon>Hymenochaetaceae</taxon>
        <taxon>Pyrrhoderma</taxon>
    </lineage>
</organism>
<evidence type="ECO:0000256" key="2">
    <source>
        <dbReference type="ARBA" id="ARBA00022857"/>
    </source>
</evidence>
<dbReference type="Proteomes" id="UP000217199">
    <property type="component" value="Unassembled WGS sequence"/>
</dbReference>
<dbReference type="SUPFAM" id="SSF51735">
    <property type="entry name" value="NAD(P)-binding Rossmann-fold domains"/>
    <property type="match status" value="1"/>
</dbReference>
<keyword evidence="2" id="KW-0521">NADP</keyword>
<dbReference type="PANTHER" id="PTHR48107">
    <property type="entry name" value="NADPH-DEPENDENT ALDEHYDE REDUCTASE-LIKE PROTEIN, CHLOROPLASTIC-RELATED"/>
    <property type="match status" value="1"/>
</dbReference>
<dbReference type="PANTHER" id="PTHR48107:SF26">
    <property type="entry name" value="OXIDOREDUCTASE, SHORT-CHAIN DEHYDROGENASE_REDUCTASE FAMILY (AFU_ORTHOLOGUE AFUA_4G05870)"/>
    <property type="match status" value="1"/>
</dbReference>